<dbReference type="InterPro" id="IPR011009">
    <property type="entry name" value="Kinase-like_dom_sf"/>
</dbReference>
<dbReference type="EMBL" id="JAOALG010000001">
    <property type="protein sequence ID" value="MEQ5841210.1"/>
    <property type="molecule type" value="Genomic_DNA"/>
</dbReference>
<protein>
    <submittedName>
        <fullName evidence="1">APH(6) family putative aminoglycoside O-phosphotransferase</fullName>
    </submittedName>
</protein>
<organism evidence="1 2">
    <name type="scientific">Paraburkholderia acidicola</name>
    <dbReference type="NCBI Taxonomy" id="1912599"/>
    <lineage>
        <taxon>Bacteria</taxon>
        <taxon>Pseudomonadati</taxon>
        <taxon>Pseudomonadota</taxon>
        <taxon>Betaproteobacteria</taxon>
        <taxon>Burkholderiales</taxon>
        <taxon>Burkholderiaceae</taxon>
        <taxon>Paraburkholderia</taxon>
    </lineage>
</organism>
<sequence>MFDKYLQQWDLTIDGDPFATRSGNLLPVRQGCVPAMLKISQATEEQAGSRLMVWWNGDGAAPVLAHDDKALLMVRAQGPGSLTQMVKLGRDDDATRILCTAISRLHGPRAKPLPALVPLTRWFNALLAGTTGRGRIFGHCSRTASDLLGAPRDVTVLHGDVHHENVLNFGQSGWLAIDPKGLLGERGFDYANLFCNPDSKAALAPGTFARRLALIAEASGIERRRLLQWVLAWSGLSAVWMLEDGEDAGSRLEIAKLAASALGIVE</sequence>
<evidence type="ECO:0000313" key="2">
    <source>
        <dbReference type="Proteomes" id="UP001469089"/>
    </source>
</evidence>
<evidence type="ECO:0000313" key="1">
    <source>
        <dbReference type="EMBL" id="MEQ5841210.1"/>
    </source>
</evidence>
<dbReference type="RefSeq" id="WP_349543164.1">
    <property type="nucleotide sequence ID" value="NZ_JAOALG010000001.1"/>
</dbReference>
<accession>A0ABV1LPM1</accession>
<reference evidence="1 2" key="1">
    <citation type="journal article" date="2024" name="Chem. Sci.">
        <title>Discovery of a lagriamide polyketide by integrated genome mining, isotopic labeling, and untargeted metabolomics.</title>
        <authorList>
            <person name="Fergusson C.H."/>
            <person name="Saulog J."/>
            <person name="Paulo B.S."/>
            <person name="Wilson D.M."/>
            <person name="Liu D.Y."/>
            <person name="Morehouse N.J."/>
            <person name="Waterworth S."/>
            <person name="Barkei J."/>
            <person name="Gray C.A."/>
            <person name="Kwan J.C."/>
            <person name="Eustaquio A.S."/>
            <person name="Linington R.G."/>
        </authorList>
    </citation>
    <scope>NUCLEOTIDE SEQUENCE [LARGE SCALE GENOMIC DNA]</scope>
    <source>
        <strain evidence="1 2">RL17-338-BIF-B</strain>
    </source>
</reference>
<name>A0ABV1LPM1_9BURK</name>
<dbReference type="Proteomes" id="UP001469089">
    <property type="component" value="Unassembled WGS sequence"/>
</dbReference>
<comment type="caution">
    <text evidence="1">The sequence shown here is derived from an EMBL/GenBank/DDBJ whole genome shotgun (WGS) entry which is preliminary data.</text>
</comment>
<gene>
    <name evidence="1" type="ORF">N0A02_17420</name>
</gene>
<dbReference type="SUPFAM" id="SSF56112">
    <property type="entry name" value="Protein kinase-like (PK-like)"/>
    <property type="match status" value="1"/>
</dbReference>
<proteinExistence type="predicted"/>
<dbReference type="InterPro" id="IPR006748">
    <property type="entry name" value="NH2Glyco/OHUrea_AB-resist_kin"/>
</dbReference>
<dbReference type="Pfam" id="PF04655">
    <property type="entry name" value="APH_6_hur"/>
    <property type="match status" value="1"/>
</dbReference>
<keyword evidence="2" id="KW-1185">Reference proteome</keyword>